<evidence type="ECO:0000313" key="15">
    <source>
        <dbReference type="EMBL" id="KAF1991574.1"/>
    </source>
</evidence>
<comment type="catalytic activity">
    <reaction evidence="12">
        <text>S-hexadecanoyl-L-cysteinyl-[protein] + H2O = L-cysteinyl-[protein] + hexadecanoate + H(+)</text>
        <dbReference type="Rhea" id="RHEA:19233"/>
        <dbReference type="Rhea" id="RHEA-COMP:10131"/>
        <dbReference type="Rhea" id="RHEA-COMP:11032"/>
        <dbReference type="ChEBI" id="CHEBI:7896"/>
        <dbReference type="ChEBI" id="CHEBI:15377"/>
        <dbReference type="ChEBI" id="CHEBI:15378"/>
        <dbReference type="ChEBI" id="CHEBI:29950"/>
        <dbReference type="ChEBI" id="CHEBI:74151"/>
        <dbReference type="EC" id="3.1.2.22"/>
    </reaction>
</comment>
<evidence type="ECO:0000256" key="6">
    <source>
        <dbReference type="ARBA" id="ARBA00022490"/>
    </source>
</evidence>
<dbReference type="GO" id="GO:0006631">
    <property type="term" value="P:fatty acid metabolic process"/>
    <property type="evidence" value="ECO:0007669"/>
    <property type="project" value="UniProtKB-KW"/>
</dbReference>
<feature type="region of interest" description="Disordered" evidence="13">
    <location>
        <begin position="230"/>
        <end position="249"/>
    </location>
</feature>
<keyword evidence="6" id="KW-0963">Cytoplasm</keyword>
<evidence type="ECO:0000256" key="10">
    <source>
        <dbReference type="ARBA" id="ARBA00029392"/>
    </source>
</evidence>
<evidence type="ECO:0000313" key="16">
    <source>
        <dbReference type="Proteomes" id="UP000800041"/>
    </source>
</evidence>
<sequence>MSSPAAIVIPAFKKHTASIIVAHGLGDTGHGWLFLAENFHRRGLFPNTSFIFPNAPNIPITINMGMKMPGWFDLLSLDARDTRPQDSEGILRTRSTFHSLIEAEIAKGIPADRIVLGGFSQGGSMALLSGLSYPKKIGGIFGLSCWLLLQRDNHWMEMVKEAGNANEKTTVFMGHGDADQVVAYEWGKKTSEVLKKEGWNVEFNTYRGVGHTADMEEIDDLTRWLEKCIPQADEKETKEEPTPEGEGKL</sequence>
<feature type="domain" description="Phospholipase/carboxylesterase/thioesterase" evidence="14">
    <location>
        <begin position="6"/>
        <end position="229"/>
    </location>
</feature>
<evidence type="ECO:0000259" key="14">
    <source>
        <dbReference type="Pfam" id="PF02230"/>
    </source>
</evidence>
<dbReference type="SUPFAM" id="SSF53474">
    <property type="entry name" value="alpha/beta-Hydrolases"/>
    <property type="match status" value="1"/>
</dbReference>
<dbReference type="InterPro" id="IPR029058">
    <property type="entry name" value="AB_hydrolase_fold"/>
</dbReference>
<keyword evidence="9" id="KW-0443">Lipid metabolism</keyword>
<evidence type="ECO:0000256" key="9">
    <source>
        <dbReference type="ARBA" id="ARBA00023098"/>
    </source>
</evidence>
<dbReference type="GO" id="GO:0005737">
    <property type="term" value="C:cytoplasm"/>
    <property type="evidence" value="ECO:0007669"/>
    <property type="project" value="UniProtKB-SubCell"/>
</dbReference>
<comment type="function">
    <text evidence="10">Hydrolyzes fatty acids from S-acylated cysteine residues in proteins with a strong preference for palmitoylated G-alpha proteins over other acyl substrates. Mediates the deacylation of G-alpha proteins such as GPA1 in vivo, but has weak or no activity toward palmitoylated Ras proteins. Has weak lysophospholipase activity in vitro; however such activity may not exist in vivo.</text>
</comment>
<dbReference type="GO" id="GO:0052689">
    <property type="term" value="F:carboxylic ester hydrolase activity"/>
    <property type="evidence" value="ECO:0007669"/>
    <property type="project" value="UniProtKB-KW"/>
</dbReference>
<evidence type="ECO:0000256" key="7">
    <source>
        <dbReference type="ARBA" id="ARBA00022801"/>
    </source>
</evidence>
<evidence type="ECO:0000256" key="3">
    <source>
        <dbReference type="ARBA" id="ARBA00012423"/>
    </source>
</evidence>
<dbReference type="InterPro" id="IPR003140">
    <property type="entry name" value="PLipase/COase/thioEstase"/>
</dbReference>
<evidence type="ECO:0000256" key="12">
    <source>
        <dbReference type="ARBA" id="ARBA00047337"/>
    </source>
</evidence>
<dbReference type="GO" id="GO:0008474">
    <property type="term" value="F:palmitoyl-(protein) hydrolase activity"/>
    <property type="evidence" value="ECO:0007669"/>
    <property type="project" value="UniProtKB-EC"/>
</dbReference>
<evidence type="ECO:0000256" key="5">
    <source>
        <dbReference type="ARBA" id="ARBA00022487"/>
    </source>
</evidence>
<protein>
    <recommendedName>
        <fullName evidence="4">Acyl-protein thioesterase 1</fullName>
        <ecNumber evidence="3">3.1.2.22</ecNumber>
    </recommendedName>
    <alternativeName>
        <fullName evidence="11">Palmitoyl-protein hydrolase</fullName>
    </alternativeName>
</protein>
<keyword evidence="7" id="KW-0378">Hydrolase</keyword>
<dbReference type="PANTHER" id="PTHR10655">
    <property type="entry name" value="LYSOPHOSPHOLIPASE-RELATED"/>
    <property type="match status" value="1"/>
</dbReference>
<name>A0A6G1HER5_9PEZI</name>
<evidence type="ECO:0000256" key="1">
    <source>
        <dbReference type="ARBA" id="ARBA00004496"/>
    </source>
</evidence>
<evidence type="ECO:0000256" key="2">
    <source>
        <dbReference type="ARBA" id="ARBA00006499"/>
    </source>
</evidence>
<keyword evidence="5" id="KW-0719">Serine esterase</keyword>
<dbReference type="InterPro" id="IPR050565">
    <property type="entry name" value="LYPA1-2/EST-like"/>
</dbReference>
<dbReference type="Pfam" id="PF02230">
    <property type="entry name" value="Abhydrolase_2"/>
    <property type="match status" value="1"/>
</dbReference>
<dbReference type="Proteomes" id="UP000800041">
    <property type="component" value="Unassembled WGS sequence"/>
</dbReference>
<dbReference type="EC" id="3.1.2.22" evidence="3"/>
<dbReference type="PANTHER" id="PTHR10655:SF17">
    <property type="entry name" value="LYSOPHOSPHOLIPASE-LIKE PROTEIN 1"/>
    <property type="match status" value="1"/>
</dbReference>
<evidence type="ECO:0000256" key="11">
    <source>
        <dbReference type="ARBA" id="ARBA00031195"/>
    </source>
</evidence>
<dbReference type="AlphaFoldDB" id="A0A6G1HER5"/>
<comment type="subcellular location">
    <subcellularLocation>
        <location evidence="1">Cytoplasm</location>
    </subcellularLocation>
</comment>
<evidence type="ECO:0000256" key="13">
    <source>
        <dbReference type="SAM" id="MobiDB-lite"/>
    </source>
</evidence>
<evidence type="ECO:0000256" key="4">
    <source>
        <dbReference type="ARBA" id="ARBA00014923"/>
    </source>
</evidence>
<dbReference type="Gene3D" id="3.40.50.1820">
    <property type="entry name" value="alpha/beta hydrolase"/>
    <property type="match status" value="1"/>
</dbReference>
<organism evidence="15 16">
    <name type="scientific">Aulographum hederae CBS 113979</name>
    <dbReference type="NCBI Taxonomy" id="1176131"/>
    <lineage>
        <taxon>Eukaryota</taxon>
        <taxon>Fungi</taxon>
        <taxon>Dikarya</taxon>
        <taxon>Ascomycota</taxon>
        <taxon>Pezizomycotina</taxon>
        <taxon>Dothideomycetes</taxon>
        <taxon>Pleosporomycetidae</taxon>
        <taxon>Aulographales</taxon>
        <taxon>Aulographaceae</taxon>
    </lineage>
</organism>
<comment type="similarity">
    <text evidence="2">Belongs to the AB hydrolase superfamily. AB hydrolase 2 family.</text>
</comment>
<reference evidence="15" key="1">
    <citation type="journal article" date="2020" name="Stud. Mycol.">
        <title>101 Dothideomycetes genomes: a test case for predicting lifestyles and emergence of pathogens.</title>
        <authorList>
            <person name="Haridas S."/>
            <person name="Albert R."/>
            <person name="Binder M."/>
            <person name="Bloem J."/>
            <person name="Labutti K."/>
            <person name="Salamov A."/>
            <person name="Andreopoulos B."/>
            <person name="Baker S."/>
            <person name="Barry K."/>
            <person name="Bills G."/>
            <person name="Bluhm B."/>
            <person name="Cannon C."/>
            <person name="Castanera R."/>
            <person name="Culley D."/>
            <person name="Daum C."/>
            <person name="Ezra D."/>
            <person name="Gonzalez J."/>
            <person name="Henrissat B."/>
            <person name="Kuo A."/>
            <person name="Liang C."/>
            <person name="Lipzen A."/>
            <person name="Lutzoni F."/>
            <person name="Magnuson J."/>
            <person name="Mondo S."/>
            <person name="Nolan M."/>
            <person name="Ohm R."/>
            <person name="Pangilinan J."/>
            <person name="Park H.-J."/>
            <person name="Ramirez L."/>
            <person name="Alfaro M."/>
            <person name="Sun H."/>
            <person name="Tritt A."/>
            <person name="Yoshinaga Y."/>
            <person name="Zwiers L.-H."/>
            <person name="Turgeon B."/>
            <person name="Goodwin S."/>
            <person name="Spatafora J."/>
            <person name="Crous P."/>
            <person name="Grigoriev I."/>
        </authorList>
    </citation>
    <scope>NUCLEOTIDE SEQUENCE</scope>
    <source>
        <strain evidence="15">CBS 113979</strain>
    </source>
</reference>
<proteinExistence type="inferred from homology"/>
<keyword evidence="16" id="KW-1185">Reference proteome</keyword>
<dbReference type="FunFam" id="3.40.50.1820:FF:000010">
    <property type="entry name" value="Acyl-protein thioesterase 2"/>
    <property type="match status" value="1"/>
</dbReference>
<evidence type="ECO:0000256" key="8">
    <source>
        <dbReference type="ARBA" id="ARBA00022832"/>
    </source>
</evidence>
<accession>A0A6G1HER5</accession>
<gene>
    <name evidence="15" type="ORF">K402DRAFT_388973</name>
</gene>
<dbReference type="EMBL" id="ML977139">
    <property type="protein sequence ID" value="KAF1991574.1"/>
    <property type="molecule type" value="Genomic_DNA"/>
</dbReference>
<keyword evidence="8" id="KW-0276">Fatty acid metabolism</keyword>
<dbReference type="OrthoDB" id="2418081at2759"/>